<keyword evidence="2" id="KW-1185">Reference proteome</keyword>
<dbReference type="EMBL" id="AEXO01000071">
    <property type="protein sequence ID" value="EGC86166.1"/>
    <property type="molecule type" value="Genomic_DNA"/>
</dbReference>
<protein>
    <submittedName>
        <fullName evidence="1">Uncharacterized protein</fullName>
    </submittedName>
</protein>
<organism evidence="1 2">
    <name type="scientific">Prevotella denticola CRIS 18C-A</name>
    <dbReference type="NCBI Taxonomy" id="944557"/>
    <lineage>
        <taxon>Bacteria</taxon>
        <taxon>Pseudomonadati</taxon>
        <taxon>Bacteroidota</taxon>
        <taxon>Bacteroidia</taxon>
        <taxon>Bacteroidales</taxon>
        <taxon>Prevotellaceae</taxon>
        <taxon>Prevotella</taxon>
    </lineage>
</organism>
<reference evidence="1 2" key="1">
    <citation type="submission" date="2011-02" db="EMBL/GenBank/DDBJ databases">
        <authorList>
            <person name="Durkin A.S."/>
            <person name="Madupu R."/>
            <person name="Torralba M."/>
            <person name="Gillis M."/>
            <person name="Methe B."/>
            <person name="Sutton G."/>
            <person name="Nelson K.E."/>
        </authorList>
    </citation>
    <scope>NUCLEOTIDE SEQUENCE [LARGE SCALE GENOMIC DNA]</scope>
    <source>
        <strain evidence="1 2">CRIS 18C-A</strain>
    </source>
</reference>
<evidence type="ECO:0000313" key="1">
    <source>
        <dbReference type="EMBL" id="EGC86166.1"/>
    </source>
</evidence>
<name>F0H7P3_9BACT</name>
<comment type="caution">
    <text evidence="1">The sequence shown here is derived from an EMBL/GenBank/DDBJ whole genome shotgun (WGS) entry which is preliminary data.</text>
</comment>
<dbReference type="AlphaFoldDB" id="F0H7P3"/>
<accession>F0H7P3</accession>
<evidence type="ECO:0000313" key="2">
    <source>
        <dbReference type="Proteomes" id="UP000003155"/>
    </source>
</evidence>
<proteinExistence type="predicted"/>
<dbReference type="Proteomes" id="UP000003155">
    <property type="component" value="Unassembled WGS sequence"/>
</dbReference>
<dbReference type="GeneID" id="75431279"/>
<dbReference type="RefSeq" id="WP_004353551.1">
    <property type="nucleotide sequence ID" value="NZ_AEXO01000071.1"/>
</dbReference>
<gene>
    <name evidence="1" type="ORF">HMPREF9303_1431</name>
</gene>
<sequence length="41" mass="4518">MKHLSPPITTLHRLTSLIIAYPACHVPSPEVPGEASYPHKQ</sequence>